<evidence type="ECO:0000256" key="3">
    <source>
        <dbReference type="ARBA" id="ARBA00023163"/>
    </source>
</evidence>
<dbReference type="Gene3D" id="1.10.10.60">
    <property type="entry name" value="Homeodomain-like"/>
    <property type="match status" value="2"/>
</dbReference>
<evidence type="ECO:0000313" key="6">
    <source>
        <dbReference type="Proteomes" id="UP001596108"/>
    </source>
</evidence>
<feature type="domain" description="HTH araC/xylS-type" evidence="4">
    <location>
        <begin position="190"/>
        <end position="288"/>
    </location>
</feature>
<evidence type="ECO:0000259" key="4">
    <source>
        <dbReference type="PROSITE" id="PS01124"/>
    </source>
</evidence>
<evidence type="ECO:0000256" key="1">
    <source>
        <dbReference type="ARBA" id="ARBA00023015"/>
    </source>
</evidence>
<dbReference type="Pfam" id="PF02311">
    <property type="entry name" value="AraC_binding"/>
    <property type="match status" value="1"/>
</dbReference>
<dbReference type="SUPFAM" id="SSF51215">
    <property type="entry name" value="Regulatory protein AraC"/>
    <property type="match status" value="1"/>
</dbReference>
<reference evidence="6" key="1">
    <citation type="journal article" date="2019" name="Int. J. Syst. Evol. Microbiol.">
        <title>The Global Catalogue of Microorganisms (GCM) 10K type strain sequencing project: providing services to taxonomists for standard genome sequencing and annotation.</title>
        <authorList>
            <consortium name="The Broad Institute Genomics Platform"/>
            <consortium name="The Broad Institute Genome Sequencing Center for Infectious Disease"/>
            <person name="Wu L."/>
            <person name="Ma J."/>
        </authorList>
    </citation>
    <scope>NUCLEOTIDE SEQUENCE [LARGE SCALE GENOMIC DNA]</scope>
    <source>
        <strain evidence="6">CGMCC 1.18578</strain>
    </source>
</reference>
<dbReference type="InterPro" id="IPR018060">
    <property type="entry name" value="HTH_AraC"/>
</dbReference>
<evidence type="ECO:0000313" key="5">
    <source>
        <dbReference type="EMBL" id="MFC5528840.1"/>
    </source>
</evidence>
<keyword evidence="3" id="KW-0804">Transcription</keyword>
<dbReference type="SMART" id="SM00342">
    <property type="entry name" value="HTH_ARAC"/>
    <property type="match status" value="1"/>
</dbReference>
<keyword evidence="1" id="KW-0805">Transcription regulation</keyword>
<dbReference type="InterPro" id="IPR003313">
    <property type="entry name" value="AraC-bd"/>
</dbReference>
<dbReference type="EMBL" id="JBHSNC010000013">
    <property type="protein sequence ID" value="MFC5528840.1"/>
    <property type="molecule type" value="Genomic_DNA"/>
</dbReference>
<dbReference type="InterPro" id="IPR009057">
    <property type="entry name" value="Homeodomain-like_sf"/>
</dbReference>
<dbReference type="PROSITE" id="PS01124">
    <property type="entry name" value="HTH_ARAC_FAMILY_2"/>
    <property type="match status" value="1"/>
</dbReference>
<protein>
    <submittedName>
        <fullName evidence="5">AraC family transcriptional regulator</fullName>
    </submittedName>
</protein>
<comment type="caution">
    <text evidence="5">The sequence shown here is derived from an EMBL/GenBank/DDBJ whole genome shotgun (WGS) entry which is preliminary data.</text>
</comment>
<dbReference type="PANTHER" id="PTHR43280">
    <property type="entry name" value="ARAC-FAMILY TRANSCRIPTIONAL REGULATOR"/>
    <property type="match status" value="1"/>
</dbReference>
<proteinExistence type="predicted"/>
<gene>
    <name evidence="5" type="ORF">ACFPQ4_05135</name>
</gene>
<dbReference type="Gene3D" id="2.60.120.10">
    <property type="entry name" value="Jelly Rolls"/>
    <property type="match status" value="1"/>
</dbReference>
<keyword evidence="2" id="KW-0238">DNA-binding</keyword>
<evidence type="ECO:0000256" key="2">
    <source>
        <dbReference type="ARBA" id="ARBA00023125"/>
    </source>
</evidence>
<dbReference type="Proteomes" id="UP001596108">
    <property type="component" value="Unassembled WGS sequence"/>
</dbReference>
<dbReference type="PROSITE" id="PS00041">
    <property type="entry name" value="HTH_ARAC_FAMILY_1"/>
    <property type="match status" value="1"/>
</dbReference>
<dbReference type="PANTHER" id="PTHR43280:SF30">
    <property type="entry name" value="MMSAB OPERON REGULATORY PROTEIN"/>
    <property type="match status" value="1"/>
</dbReference>
<dbReference type="SUPFAM" id="SSF46689">
    <property type="entry name" value="Homeodomain-like"/>
    <property type="match status" value="1"/>
</dbReference>
<name>A0ABW0QVK2_9BACL</name>
<dbReference type="InterPro" id="IPR018062">
    <property type="entry name" value="HTH_AraC-typ_CS"/>
</dbReference>
<dbReference type="InterPro" id="IPR014710">
    <property type="entry name" value="RmlC-like_jellyroll"/>
</dbReference>
<organism evidence="5 6">
    <name type="scientific">Cohnella yongneupensis</name>
    <dbReference type="NCBI Taxonomy" id="425006"/>
    <lineage>
        <taxon>Bacteria</taxon>
        <taxon>Bacillati</taxon>
        <taxon>Bacillota</taxon>
        <taxon>Bacilli</taxon>
        <taxon>Bacillales</taxon>
        <taxon>Paenibacillaceae</taxon>
        <taxon>Cohnella</taxon>
    </lineage>
</organism>
<dbReference type="RefSeq" id="WP_378110743.1">
    <property type="nucleotide sequence ID" value="NZ_JBHSNC010000013.1"/>
</dbReference>
<accession>A0ABW0QVK2</accession>
<dbReference type="InterPro" id="IPR037923">
    <property type="entry name" value="HTH-like"/>
</dbReference>
<keyword evidence="6" id="KW-1185">Reference proteome</keyword>
<sequence>MNMDIVPKIRLIGFVSYTSPWIHFKRNTDEYILYFIKSGELHLRENGTEYVLKRGDAFLLEPNLDHEGTAKHACDYYYVHFSHADIESRPIDDIQALARRFILEGVQDDDDRDFNICYLNKHFTLQDKPALQQAYRAMQELLVLYYRKRYNRALTGLRFAQLLIELSRENLVSELRKAGGKSTKSFVKVNALLEYIHHHYVGKIASQDIEQSFASNFDYLNRIFKQATGYPIVQYVNKVRVDRAKELIQTTNLGMGEIGYLTGLNDPYYFSKVFKKYVGVSPLQYRQSLAGEERVDG</sequence>
<dbReference type="Pfam" id="PF12833">
    <property type="entry name" value="HTH_18"/>
    <property type="match status" value="1"/>
</dbReference>